<dbReference type="GO" id="GO:0003700">
    <property type="term" value="F:DNA-binding transcription factor activity"/>
    <property type="evidence" value="ECO:0007669"/>
    <property type="project" value="TreeGrafter"/>
</dbReference>
<name>A0A6L5GSC7_9FIRM</name>
<evidence type="ECO:0000256" key="3">
    <source>
        <dbReference type="ARBA" id="ARBA00023163"/>
    </source>
</evidence>
<dbReference type="PROSITE" id="PS50042">
    <property type="entry name" value="CNMP_BINDING_3"/>
    <property type="match status" value="1"/>
</dbReference>
<dbReference type="PANTHER" id="PTHR24567:SF58">
    <property type="entry name" value="CYCLIC AMP-BINDING REGULATORY PROTEIN"/>
    <property type="match status" value="1"/>
</dbReference>
<dbReference type="Proteomes" id="UP000473648">
    <property type="component" value="Unassembled WGS sequence"/>
</dbReference>
<evidence type="ECO:0000313" key="6">
    <source>
        <dbReference type="EMBL" id="MQM72766.1"/>
    </source>
</evidence>
<dbReference type="InterPro" id="IPR000595">
    <property type="entry name" value="cNMP-bd_dom"/>
</dbReference>
<feature type="domain" description="Cyclic nucleotide-binding" evidence="4">
    <location>
        <begin position="13"/>
        <end position="114"/>
    </location>
</feature>
<comment type="caution">
    <text evidence="6">The sequence shown here is derived from an EMBL/GenBank/DDBJ whole genome shotgun (WGS) entry which is preliminary data.</text>
</comment>
<dbReference type="PANTHER" id="PTHR24567">
    <property type="entry name" value="CRP FAMILY TRANSCRIPTIONAL REGULATORY PROTEIN"/>
    <property type="match status" value="1"/>
</dbReference>
<dbReference type="Gene3D" id="2.60.120.10">
    <property type="entry name" value="Jelly Rolls"/>
    <property type="match status" value="1"/>
</dbReference>
<dbReference type="InterPro" id="IPR036390">
    <property type="entry name" value="WH_DNA-bd_sf"/>
</dbReference>
<evidence type="ECO:0000259" key="4">
    <source>
        <dbReference type="PROSITE" id="PS50042"/>
    </source>
</evidence>
<dbReference type="CDD" id="cd00038">
    <property type="entry name" value="CAP_ED"/>
    <property type="match status" value="1"/>
</dbReference>
<dbReference type="SUPFAM" id="SSF46785">
    <property type="entry name" value="Winged helix' DNA-binding domain"/>
    <property type="match status" value="1"/>
</dbReference>
<dbReference type="InterPro" id="IPR014710">
    <property type="entry name" value="RmlC-like_jellyroll"/>
</dbReference>
<dbReference type="InterPro" id="IPR012318">
    <property type="entry name" value="HTH_CRP"/>
</dbReference>
<evidence type="ECO:0000256" key="2">
    <source>
        <dbReference type="ARBA" id="ARBA00023125"/>
    </source>
</evidence>
<dbReference type="SUPFAM" id="SSF51206">
    <property type="entry name" value="cAMP-binding domain-like"/>
    <property type="match status" value="1"/>
</dbReference>
<feature type="domain" description="HTH crp-type" evidence="5">
    <location>
        <begin position="157"/>
        <end position="225"/>
    </location>
</feature>
<dbReference type="GO" id="GO:0003677">
    <property type="term" value="F:DNA binding"/>
    <property type="evidence" value="ECO:0007669"/>
    <property type="project" value="UniProtKB-KW"/>
</dbReference>
<organism evidence="6 7">
    <name type="scientific">Candidatus Pseudoramibacter fermentans</name>
    <dbReference type="NCBI Taxonomy" id="2594427"/>
    <lineage>
        <taxon>Bacteria</taxon>
        <taxon>Bacillati</taxon>
        <taxon>Bacillota</taxon>
        <taxon>Clostridia</taxon>
        <taxon>Eubacteriales</taxon>
        <taxon>Eubacteriaceae</taxon>
        <taxon>Pseudoramibacter</taxon>
    </lineage>
</organism>
<keyword evidence="7" id="KW-1185">Reference proteome</keyword>
<dbReference type="InterPro" id="IPR050397">
    <property type="entry name" value="Env_Response_Regulators"/>
</dbReference>
<evidence type="ECO:0000259" key="5">
    <source>
        <dbReference type="PROSITE" id="PS51063"/>
    </source>
</evidence>
<dbReference type="InterPro" id="IPR018490">
    <property type="entry name" value="cNMP-bd_dom_sf"/>
</dbReference>
<dbReference type="AlphaFoldDB" id="A0A6L5GSC7"/>
<protein>
    <submittedName>
        <fullName evidence="6">Crp/Fnr family transcriptional regulator</fullName>
    </submittedName>
</protein>
<keyword evidence="2" id="KW-0238">DNA-binding</keyword>
<gene>
    <name evidence="6" type="ORF">FRC53_04965</name>
</gene>
<reference evidence="6" key="1">
    <citation type="journal article" date="2020" name="Appl. Environ. Microbiol.">
        <title>Medium-Chain Fatty Acid Synthesis by 'Candidatus Weimeria bifida' gen. nov., sp. nov., and 'Candidatus Pseudoramibacter fermentans' sp. nov.</title>
        <authorList>
            <person name="Scarborough M.J."/>
            <person name="Myers K.S."/>
            <person name="Donohue T.J."/>
            <person name="Noguera D.R."/>
        </authorList>
    </citation>
    <scope>NUCLEOTIDE SEQUENCE</scope>
    <source>
        <strain evidence="6">EUB1.1</strain>
    </source>
</reference>
<dbReference type="PROSITE" id="PS51063">
    <property type="entry name" value="HTH_CRP_2"/>
    <property type="match status" value="1"/>
</dbReference>
<proteinExistence type="predicted"/>
<keyword evidence="1" id="KW-0805">Transcription regulation</keyword>
<dbReference type="SMART" id="SM00419">
    <property type="entry name" value="HTH_CRP"/>
    <property type="match status" value="1"/>
</dbReference>
<dbReference type="Pfam" id="PF13545">
    <property type="entry name" value="HTH_Crp_2"/>
    <property type="match status" value="1"/>
</dbReference>
<keyword evidence="3" id="KW-0804">Transcription</keyword>
<sequence length="226" mass="25568">MEIKAYDLEQIKLFNHINPAELEALLSFLGCHVKTIQRKKYIYHVGDQLNEFGIVLNGEVRIENVDFWGNTSIIAHLSNGAIFAESYVLANKPLSVDVIAQKTSEILFISTQKLFQSVPAEQSAISSAKNTLVQNLLLACSQKNLHLSHRIFHTSSKTIRGRVISYLSFLSKEKESASFDIPFNRQQLADYLNVDRSALSHELSKMQKDGLITMNKNHFSLNDKVM</sequence>
<evidence type="ECO:0000256" key="1">
    <source>
        <dbReference type="ARBA" id="ARBA00023015"/>
    </source>
</evidence>
<evidence type="ECO:0000313" key="7">
    <source>
        <dbReference type="Proteomes" id="UP000473648"/>
    </source>
</evidence>
<accession>A0A6L5GSC7</accession>
<dbReference type="SMART" id="SM00100">
    <property type="entry name" value="cNMP"/>
    <property type="match status" value="1"/>
</dbReference>
<dbReference type="Pfam" id="PF00027">
    <property type="entry name" value="cNMP_binding"/>
    <property type="match status" value="1"/>
</dbReference>
<dbReference type="GO" id="GO:0005829">
    <property type="term" value="C:cytosol"/>
    <property type="evidence" value="ECO:0007669"/>
    <property type="project" value="TreeGrafter"/>
</dbReference>
<dbReference type="EMBL" id="VOGB01000004">
    <property type="protein sequence ID" value="MQM72766.1"/>
    <property type="molecule type" value="Genomic_DNA"/>
</dbReference>